<dbReference type="Gene3D" id="3.20.200.10">
    <property type="entry name" value="MHCK/EF2 kinase"/>
    <property type="match status" value="1"/>
</dbReference>
<evidence type="ECO:0000313" key="1">
    <source>
        <dbReference type="EMBL" id="GAB1219163.1"/>
    </source>
</evidence>
<dbReference type="EMBL" id="BAAFRS010000016">
    <property type="protein sequence ID" value="GAB1219163.1"/>
    <property type="molecule type" value="Genomic_DNA"/>
</dbReference>
<name>A0ABQ0D8J3_9EUKA</name>
<protein>
    <recommendedName>
        <fullName evidence="3">Alpha-type protein kinase domain-containing protein</fullName>
    </recommendedName>
</protein>
<reference evidence="1 2" key="1">
    <citation type="journal article" date="2019" name="PLoS Negl. Trop. Dis.">
        <title>Whole genome sequencing of Entamoeba nuttalli reveals mammalian host-related molecular signatures and a novel octapeptide-repeat surface protein.</title>
        <authorList>
            <person name="Tanaka M."/>
            <person name="Makiuchi T."/>
            <person name="Komiyama T."/>
            <person name="Shiina T."/>
            <person name="Osaki K."/>
            <person name="Tachibana H."/>
        </authorList>
    </citation>
    <scope>NUCLEOTIDE SEQUENCE [LARGE SCALE GENOMIC DNA]</scope>
    <source>
        <strain evidence="1 2">P19-061405</strain>
    </source>
</reference>
<comment type="caution">
    <text evidence="1">The sequence shown here is derived from an EMBL/GenBank/DDBJ whole genome shotgun (WGS) entry which is preliminary data.</text>
</comment>
<evidence type="ECO:0008006" key="3">
    <source>
        <dbReference type="Google" id="ProtNLM"/>
    </source>
</evidence>
<evidence type="ECO:0000313" key="2">
    <source>
        <dbReference type="Proteomes" id="UP001628156"/>
    </source>
</evidence>
<keyword evidence="2" id="KW-1185">Reference proteome</keyword>
<accession>A0ABQ0D8J3</accession>
<organism evidence="1 2">
    <name type="scientific">Entamoeba nuttalli</name>
    <dbReference type="NCBI Taxonomy" id="412467"/>
    <lineage>
        <taxon>Eukaryota</taxon>
        <taxon>Amoebozoa</taxon>
        <taxon>Evosea</taxon>
        <taxon>Archamoebae</taxon>
        <taxon>Mastigamoebida</taxon>
        <taxon>Entamoebidae</taxon>
        <taxon>Entamoeba</taxon>
    </lineage>
</organism>
<gene>
    <name evidence="1" type="ORF">ENUP19_0016G0014</name>
</gene>
<dbReference type="Proteomes" id="UP001628156">
    <property type="component" value="Unassembled WGS sequence"/>
</dbReference>
<sequence>MEENEIWMNQIIEQVNKMSIIPHYTINKIHIDKNVIYLIYEENEITMEIIERIGVKEFEIIKYDNQGINYLVEIKDEETFKDSICKEIKDDNKKEIIQEFIYSTNDYCIVNLKRNKENINNELMKIRMNDIFSKYLPTKPFSCIVFKKSSLYQIIPFSNKLNGYIITIPQNYFYNQNCWEFYERPPFYLSTPTTILLSSNCIIGNNSFISKCECPIININHFFAFKERRLSYNSDILWAINIIEKQLIAKHIASKFSPLSFSILSQPLSSSRIAILEPWIDNLSSCTNTLHFEALQHWSYFYTSKRLLFTSLLSSHSFSLNPDSPSFATNVHLTHESLSKFFIANDDSYPDLQSNLALHQCNSLCSSFPL</sequence>
<proteinExistence type="predicted"/>